<feature type="transmembrane region" description="Helical" evidence="7">
    <location>
        <begin position="350"/>
        <end position="369"/>
    </location>
</feature>
<feature type="transmembrane region" description="Helical" evidence="7">
    <location>
        <begin position="285"/>
        <end position="309"/>
    </location>
</feature>
<dbReference type="Proteomes" id="UP000596387">
    <property type="component" value="Chromosome"/>
</dbReference>
<comment type="subcellular location">
    <subcellularLocation>
        <location evidence="1">Cell membrane</location>
        <topology evidence="1">Multi-pass membrane protein</topology>
    </subcellularLocation>
</comment>
<keyword evidence="2" id="KW-0813">Transport</keyword>
<evidence type="ECO:0000313" key="9">
    <source>
        <dbReference type="EMBL" id="QRF67535.1"/>
    </source>
</evidence>
<dbReference type="InterPro" id="IPR011701">
    <property type="entry name" value="MFS"/>
</dbReference>
<dbReference type="InterPro" id="IPR020846">
    <property type="entry name" value="MFS_dom"/>
</dbReference>
<proteinExistence type="predicted"/>
<dbReference type="SUPFAM" id="SSF103473">
    <property type="entry name" value="MFS general substrate transporter"/>
    <property type="match status" value="1"/>
</dbReference>
<evidence type="ECO:0000259" key="8">
    <source>
        <dbReference type="PROSITE" id="PS50850"/>
    </source>
</evidence>
<evidence type="ECO:0000256" key="6">
    <source>
        <dbReference type="ARBA" id="ARBA00023136"/>
    </source>
</evidence>
<evidence type="ECO:0000313" key="10">
    <source>
        <dbReference type="Proteomes" id="UP000596387"/>
    </source>
</evidence>
<feature type="transmembrane region" description="Helical" evidence="7">
    <location>
        <begin position="96"/>
        <end position="122"/>
    </location>
</feature>
<evidence type="ECO:0000256" key="7">
    <source>
        <dbReference type="SAM" id="Phobius"/>
    </source>
</evidence>
<feature type="transmembrane region" description="Helical" evidence="7">
    <location>
        <begin position="30"/>
        <end position="53"/>
    </location>
</feature>
<dbReference type="PANTHER" id="PTHR23501">
    <property type="entry name" value="MAJOR FACILITATOR SUPERFAMILY"/>
    <property type="match status" value="1"/>
</dbReference>
<dbReference type="Gene3D" id="1.20.1250.20">
    <property type="entry name" value="MFS general substrate transporter like domains"/>
    <property type="match status" value="1"/>
</dbReference>
<evidence type="ECO:0000256" key="1">
    <source>
        <dbReference type="ARBA" id="ARBA00004651"/>
    </source>
</evidence>
<reference evidence="9 10" key="1">
    <citation type="submission" date="2019-12" db="EMBL/GenBank/DDBJ databases">
        <title>Complete Genome Sequence of a Quorum-Sensing Bacterium,Rhodobacteraceae bacterium C31, Isolated from a marine microalgae symbiotic bacteria.</title>
        <authorList>
            <person name="Zhang Y."/>
        </authorList>
    </citation>
    <scope>NUCLEOTIDE SEQUENCE [LARGE SCALE GENOMIC DNA]</scope>
    <source>
        <strain evidence="9 10">C31</strain>
    </source>
</reference>
<dbReference type="Gene3D" id="1.20.1720.10">
    <property type="entry name" value="Multidrug resistance protein D"/>
    <property type="match status" value="1"/>
</dbReference>
<keyword evidence="10" id="KW-1185">Reference proteome</keyword>
<feature type="transmembrane region" description="Helical" evidence="7">
    <location>
        <begin position="243"/>
        <end position="265"/>
    </location>
</feature>
<feature type="domain" description="Major facilitator superfamily (MFS) profile" evidence="8">
    <location>
        <begin position="31"/>
        <end position="508"/>
    </location>
</feature>
<feature type="transmembrane region" description="Helical" evidence="7">
    <location>
        <begin position="217"/>
        <end position="237"/>
    </location>
</feature>
<feature type="transmembrane region" description="Helical" evidence="7">
    <location>
        <begin position="375"/>
        <end position="400"/>
    </location>
</feature>
<organism evidence="9 10">
    <name type="scientific">Ponticoccus alexandrii</name>
    <dbReference type="NCBI Taxonomy" id="1943633"/>
    <lineage>
        <taxon>Bacteria</taxon>
        <taxon>Pseudomonadati</taxon>
        <taxon>Pseudomonadota</taxon>
        <taxon>Alphaproteobacteria</taxon>
        <taxon>Rhodobacterales</taxon>
        <taxon>Roseobacteraceae</taxon>
        <taxon>Ponticoccus</taxon>
    </lineage>
</organism>
<evidence type="ECO:0000256" key="5">
    <source>
        <dbReference type="ARBA" id="ARBA00022989"/>
    </source>
</evidence>
<dbReference type="InterPro" id="IPR004638">
    <property type="entry name" value="EmrB-like"/>
</dbReference>
<evidence type="ECO:0000256" key="2">
    <source>
        <dbReference type="ARBA" id="ARBA00022448"/>
    </source>
</evidence>
<dbReference type="InterPro" id="IPR036259">
    <property type="entry name" value="MFS_trans_sf"/>
</dbReference>
<feature type="transmembrane region" description="Helical" evidence="7">
    <location>
        <begin position="158"/>
        <end position="177"/>
    </location>
</feature>
<keyword evidence="4 7" id="KW-0812">Transmembrane</keyword>
<keyword evidence="5 7" id="KW-1133">Transmembrane helix</keyword>
<feature type="transmembrane region" description="Helical" evidence="7">
    <location>
        <begin position="421"/>
        <end position="440"/>
    </location>
</feature>
<sequence length="511" mass="52193">MTATDPAADSGNAPTTAAYVEQPDRATVRLVLAAVAATLLFASLGQTIVSTAMPVMVADLGGMDHITWVITAYLLASTIAAPMAGKLGDMYGRKLVLQLGIAVFVLGAVIAGTAASMGQVIAGRLVQGFGAGTLIVTSMATVGDLLPPRQRGMAQGVLGAAFGVSTVIGPLLGGFIVQNWHWHWIFFVNLPVGALAFVVIGAALPRRTERQERRVDYAGAALLATLLASVVLLPNAAGEGAGWASPQVGALAALGALALAGFVLIEGRAEEPILPLGLFRNNTFLVVNAVGFLVGMGMFGTITFLPLFLQVVKGVSPTNSGLFLVPMMGGLIFASTMAGRVMSKTGRYKLMPTLSTGLLAVALVALSTLSADSPLWFIAGAMVLIGLGLGPVFSVGVAAIQNAIPGSMMGVGTASANMFRLIGGSIGTAAFGAVFSAGLARNLSAHMPGADAGGLRSLGAETMRALPPEAQLRVMEGFSEALHPVFWIAALAALLACLMSTQLRELPLSGT</sequence>
<dbReference type="Pfam" id="PF07690">
    <property type="entry name" value="MFS_1"/>
    <property type="match status" value="1"/>
</dbReference>
<dbReference type="EMBL" id="CP047166">
    <property type="protein sequence ID" value="QRF67535.1"/>
    <property type="molecule type" value="Genomic_DNA"/>
</dbReference>
<accession>A0ABX7FAF7</accession>
<dbReference type="PANTHER" id="PTHR23501:SF197">
    <property type="entry name" value="COMD"/>
    <property type="match status" value="1"/>
</dbReference>
<protein>
    <submittedName>
        <fullName evidence="9">DHA2 family efflux MFS transporter permease subunit</fullName>
    </submittedName>
</protein>
<evidence type="ECO:0000256" key="4">
    <source>
        <dbReference type="ARBA" id="ARBA00022692"/>
    </source>
</evidence>
<feature type="transmembrane region" description="Helical" evidence="7">
    <location>
        <begin position="481"/>
        <end position="499"/>
    </location>
</feature>
<keyword evidence="3" id="KW-1003">Cell membrane</keyword>
<dbReference type="NCBIfam" id="TIGR00711">
    <property type="entry name" value="efflux_EmrB"/>
    <property type="match status" value="1"/>
</dbReference>
<gene>
    <name evidence="9" type="ORF">GQA70_15185</name>
</gene>
<dbReference type="RefSeq" id="WP_023849936.1">
    <property type="nucleotide sequence ID" value="NZ_CP047166.1"/>
</dbReference>
<dbReference type="CDD" id="cd17502">
    <property type="entry name" value="MFS_Azr1_MDR_like"/>
    <property type="match status" value="1"/>
</dbReference>
<feature type="transmembrane region" description="Helical" evidence="7">
    <location>
        <begin position="128"/>
        <end position="146"/>
    </location>
</feature>
<dbReference type="PROSITE" id="PS50850">
    <property type="entry name" value="MFS"/>
    <property type="match status" value="1"/>
</dbReference>
<evidence type="ECO:0000256" key="3">
    <source>
        <dbReference type="ARBA" id="ARBA00022475"/>
    </source>
</evidence>
<keyword evidence="6 7" id="KW-0472">Membrane</keyword>
<feature type="transmembrane region" description="Helical" evidence="7">
    <location>
        <begin position="321"/>
        <end position="338"/>
    </location>
</feature>
<name>A0ABX7FAF7_9RHOB</name>
<feature type="transmembrane region" description="Helical" evidence="7">
    <location>
        <begin position="183"/>
        <end position="205"/>
    </location>
</feature>
<feature type="transmembrane region" description="Helical" evidence="7">
    <location>
        <begin position="65"/>
        <end position="84"/>
    </location>
</feature>